<keyword evidence="9" id="KW-1185">Reference proteome</keyword>
<dbReference type="GO" id="GO:0005777">
    <property type="term" value="C:peroxisome"/>
    <property type="evidence" value="ECO:0007669"/>
    <property type="project" value="UniProtKB-SubCell"/>
</dbReference>
<keyword evidence="4" id="KW-0843">Virulence</keyword>
<dbReference type="InterPro" id="IPR000073">
    <property type="entry name" value="AB_hydrolase_1"/>
</dbReference>
<evidence type="ECO:0000256" key="4">
    <source>
        <dbReference type="ARBA" id="ARBA00023026"/>
    </source>
</evidence>
<comment type="similarity">
    <text evidence="6">Belongs to the AB hydrolase superfamily. Epoxide hydrolase family.</text>
</comment>
<comment type="subcellular location">
    <subcellularLocation>
        <location evidence="1">Peroxisome</location>
    </subcellularLocation>
</comment>
<evidence type="ECO:0000256" key="3">
    <source>
        <dbReference type="ARBA" id="ARBA00022801"/>
    </source>
</evidence>
<gene>
    <name evidence="8" type="ORF">DDE83_004436</name>
</gene>
<dbReference type="GO" id="GO:0016787">
    <property type="term" value="F:hydrolase activity"/>
    <property type="evidence" value="ECO:0007669"/>
    <property type="project" value="UniProtKB-KW"/>
</dbReference>
<dbReference type="PANTHER" id="PTHR43329">
    <property type="entry name" value="EPOXIDE HYDROLASE"/>
    <property type="match status" value="1"/>
</dbReference>
<dbReference type="Pfam" id="PF00561">
    <property type="entry name" value="Abhydrolase_1"/>
    <property type="match status" value="1"/>
</dbReference>
<evidence type="ECO:0000259" key="7">
    <source>
        <dbReference type="Pfam" id="PF00561"/>
    </source>
</evidence>
<comment type="similarity">
    <text evidence="2">Belongs to the AB hydrolase superfamily. AKT2 hydrolase family.</text>
</comment>
<evidence type="ECO:0000313" key="8">
    <source>
        <dbReference type="EMBL" id="RAR11710.1"/>
    </source>
</evidence>
<keyword evidence="3 8" id="KW-0378">Hydrolase</keyword>
<organism evidence="8 9">
    <name type="scientific">Stemphylium lycopersici</name>
    <name type="common">Tomato gray leaf spot disease fungus</name>
    <name type="synonym">Thyrospora lycopersici</name>
    <dbReference type="NCBI Taxonomy" id="183478"/>
    <lineage>
        <taxon>Eukaryota</taxon>
        <taxon>Fungi</taxon>
        <taxon>Dikarya</taxon>
        <taxon>Ascomycota</taxon>
        <taxon>Pezizomycotina</taxon>
        <taxon>Dothideomycetes</taxon>
        <taxon>Pleosporomycetidae</taxon>
        <taxon>Pleosporales</taxon>
        <taxon>Pleosporineae</taxon>
        <taxon>Pleosporaceae</taxon>
        <taxon>Stemphylium</taxon>
    </lineage>
</organism>
<dbReference type="Gene3D" id="3.40.50.1820">
    <property type="entry name" value="alpha/beta hydrolase"/>
    <property type="match status" value="1"/>
</dbReference>
<dbReference type="InterPro" id="IPR000639">
    <property type="entry name" value="Epox_hydrolase-like"/>
</dbReference>
<dbReference type="STRING" id="183478.A0A364N558"/>
<dbReference type="PRINTS" id="PR00412">
    <property type="entry name" value="EPOXHYDRLASE"/>
</dbReference>
<dbReference type="SUPFAM" id="SSF53474">
    <property type="entry name" value="alpha/beta-Hydrolases"/>
    <property type="match status" value="1"/>
</dbReference>
<feature type="domain" description="AB hydrolase-1" evidence="7">
    <location>
        <begin position="128"/>
        <end position="239"/>
    </location>
</feature>
<evidence type="ECO:0000313" key="9">
    <source>
        <dbReference type="Proteomes" id="UP000249619"/>
    </source>
</evidence>
<protein>
    <submittedName>
        <fullName evidence="8">Epoxide hydrolase 2</fullName>
    </submittedName>
</protein>
<comment type="caution">
    <text evidence="8">The sequence shown here is derived from an EMBL/GenBank/DDBJ whole genome shotgun (WGS) entry which is preliminary data.</text>
</comment>
<evidence type="ECO:0000256" key="2">
    <source>
        <dbReference type="ARBA" id="ARBA00005668"/>
    </source>
</evidence>
<dbReference type="InterPro" id="IPR029058">
    <property type="entry name" value="AB_hydrolase_fold"/>
</dbReference>
<evidence type="ECO:0000256" key="5">
    <source>
        <dbReference type="ARBA" id="ARBA00023140"/>
    </source>
</evidence>
<dbReference type="EMBL" id="QGDH01000055">
    <property type="protein sequence ID" value="RAR11710.1"/>
    <property type="molecule type" value="Genomic_DNA"/>
</dbReference>
<evidence type="ECO:0000256" key="1">
    <source>
        <dbReference type="ARBA" id="ARBA00004275"/>
    </source>
</evidence>
<reference evidence="9" key="1">
    <citation type="submission" date="2018-05" db="EMBL/GenBank/DDBJ databases">
        <title>Draft genome sequence of Stemphylium lycopersici strain CIDEFI 213.</title>
        <authorList>
            <person name="Medina R."/>
            <person name="Franco M.E.E."/>
            <person name="Lucentini C.G."/>
            <person name="Saparrat M.C.N."/>
            <person name="Balatti P.A."/>
        </authorList>
    </citation>
    <scope>NUCLEOTIDE SEQUENCE [LARGE SCALE GENOMIC DNA]</scope>
    <source>
        <strain evidence="9">CIDEFI 213</strain>
    </source>
</reference>
<proteinExistence type="inferred from homology"/>
<name>A0A364N558_STELY</name>
<evidence type="ECO:0000256" key="6">
    <source>
        <dbReference type="ARBA" id="ARBA00038334"/>
    </source>
</evidence>
<sequence>MPDPATHMRQVDRTCSRNRRRFSILTLPGTLQARRESTRSISASACLFFHAPMSSPVPDLQRAVVCSYHGCVQVQLQARGPPLKPMTAMSASRLPPPNGIVQNYVHCPSNGLTFHLLEAGCTPHRDRPLIVLCHGFPELAFSWRKVMLPIAEAGYYVVAFDQRGYGRTTGWDNSSFVNTNLSQFSLTNVVRDVVTLVNALGYRQVQCIVGHDFGAVTASMCALMRPDFFKSVVMMSHPFKAPALLPFAIAHGESQTDVPSTLDIHTELGKLDRPRKHYKWYNSTSVAAVDWANPAQGLHAFLRGYLYVKSANWKENVPHPLRSWTAEEMAKLPYYYVMPMEKSMPETIADMVATEDTSATESWMPDRDLAVYVQEWSRTGFQGGLNYYRTTTDAARMTDLELFAGKKIECPSTFISGARDWGNYQQPGAIEAYPDSCSDFRGIHLVKDAGHWPQQERPEEVVQEILGFLQRL</sequence>
<dbReference type="AlphaFoldDB" id="A0A364N558"/>
<dbReference type="Proteomes" id="UP000249619">
    <property type="component" value="Unassembled WGS sequence"/>
</dbReference>
<keyword evidence="5" id="KW-0576">Peroxisome</keyword>
<accession>A0A364N558</accession>